<feature type="compositionally biased region" description="Low complexity" evidence="1">
    <location>
        <begin position="9"/>
        <end position="51"/>
    </location>
</feature>
<dbReference type="Proteomes" id="UP000092021">
    <property type="component" value="Unassembled WGS sequence"/>
</dbReference>
<reference evidence="2" key="1">
    <citation type="submission" date="2016-04" db="EMBL/GenBank/DDBJ databases">
        <authorList>
            <person name="Evans L.H."/>
            <person name="Alamgir A."/>
            <person name="Owens N."/>
            <person name="Weber N.D."/>
            <person name="Virtaneva K."/>
            <person name="Barbian K."/>
            <person name="Babar A."/>
            <person name="Rosenke K."/>
        </authorList>
    </citation>
    <scope>NUCLEOTIDE SEQUENCE [LARGE SCALE GENOMIC DNA]</scope>
    <source>
        <strain evidence="2">RUTW2-3</strain>
    </source>
</reference>
<dbReference type="Proteomes" id="UP000053171">
    <property type="component" value="Unassembled WGS sequence"/>
</dbReference>
<accession>A0A199PYU3</accession>
<name>A0A199PYU3_9MICC</name>
<comment type="caution">
    <text evidence="2">The sequence shown here is derived from an EMBL/GenBank/DDBJ whole genome shotgun (WGS) entry which is preliminary data.</text>
</comment>
<proteinExistence type="predicted"/>
<evidence type="ECO:0000313" key="2">
    <source>
        <dbReference type="EMBL" id="OAX52476.1"/>
    </source>
</evidence>
<evidence type="ECO:0000313" key="3">
    <source>
        <dbReference type="EMBL" id="OAX66320.1"/>
    </source>
</evidence>
<feature type="region of interest" description="Disordered" evidence="1">
    <location>
        <begin position="1"/>
        <end position="62"/>
    </location>
</feature>
<gene>
    <name evidence="3" type="ORF">A5N15_02735</name>
    <name evidence="2" type="ORF">AN277_0202325</name>
</gene>
<keyword evidence="4" id="KW-1185">Reference proteome</keyword>
<evidence type="ECO:0000313" key="4">
    <source>
        <dbReference type="Proteomes" id="UP000053171"/>
    </source>
</evidence>
<reference evidence="4" key="2">
    <citation type="submission" date="2016-04" db="EMBL/GenBank/DDBJ databases">
        <authorList>
            <person name="Waterworth S."/>
            <person name="Matcher G."/>
        </authorList>
    </citation>
    <scope>NUCLEOTIDE SEQUENCE [LARGE SCALE GENOMIC DNA]</scope>
    <source>
        <strain evidence="4">RuSp02-3</strain>
    </source>
</reference>
<protein>
    <submittedName>
        <fullName evidence="2">Uncharacterized protein</fullName>
    </submittedName>
</protein>
<reference evidence="2 4" key="3">
    <citation type="submission" date="2016-06" db="EMBL/GenBank/DDBJ databases">
        <title>Identification of putative biosynthetic pathways for the production of bioactive secondary metabolites by the marine actinomycete Kocuria kristinae RUTW2-3.</title>
        <authorList>
            <person name="Waterworth S.C."/>
            <person name="Walmsley T.A."/>
            <person name="Matongo T."/>
            <person name="Davies-Coleman M.T."/>
            <person name="Dorrington R.A."/>
        </authorList>
    </citation>
    <scope>NUCLEOTIDE SEQUENCE [LARGE SCALE GENOMIC DNA]</scope>
    <source>
        <strain evidence="4">RuSp02-3</strain>
        <strain evidence="2">RUTW2-3</strain>
        <strain evidence="3 5">RUTW4-5</strain>
    </source>
</reference>
<organism evidence="2 4">
    <name type="scientific">Rothia kristinae</name>
    <dbReference type="NCBI Taxonomy" id="37923"/>
    <lineage>
        <taxon>Bacteria</taxon>
        <taxon>Bacillati</taxon>
        <taxon>Actinomycetota</taxon>
        <taxon>Actinomycetes</taxon>
        <taxon>Micrococcales</taxon>
        <taxon>Micrococcaceae</taxon>
        <taxon>Rothia</taxon>
    </lineage>
</organism>
<dbReference type="EMBL" id="LJBJ02000003">
    <property type="protein sequence ID" value="OAX52476.1"/>
    <property type="molecule type" value="Genomic_DNA"/>
</dbReference>
<dbReference type="RefSeq" id="WP_064724954.1">
    <property type="nucleotide sequence ID" value="NZ_LJBJ02000003.1"/>
</dbReference>
<dbReference type="EMBL" id="LWGZ01000243">
    <property type="protein sequence ID" value="OAX66320.1"/>
    <property type="molecule type" value="Genomic_DNA"/>
</dbReference>
<dbReference type="AlphaFoldDB" id="A0A199PYU3"/>
<sequence length="62" mass="6469">MSQQPEQNPADGGTPQDGQGQPQQGYPQYQTGQGAPQYGAPAYAGQPQAAGSVDQLLQQKPQ</sequence>
<evidence type="ECO:0000256" key="1">
    <source>
        <dbReference type="SAM" id="MobiDB-lite"/>
    </source>
</evidence>
<evidence type="ECO:0000313" key="5">
    <source>
        <dbReference type="Proteomes" id="UP000092021"/>
    </source>
</evidence>